<gene>
    <name evidence="3" type="ORF">BOVATA_014520</name>
</gene>
<organism evidence="3 4">
    <name type="scientific">Babesia ovata</name>
    <dbReference type="NCBI Taxonomy" id="189622"/>
    <lineage>
        <taxon>Eukaryota</taxon>
        <taxon>Sar</taxon>
        <taxon>Alveolata</taxon>
        <taxon>Apicomplexa</taxon>
        <taxon>Aconoidasida</taxon>
        <taxon>Piroplasmida</taxon>
        <taxon>Babesiidae</taxon>
        <taxon>Babesia</taxon>
    </lineage>
</organism>
<evidence type="ECO:0000313" key="4">
    <source>
        <dbReference type="Proteomes" id="UP000236319"/>
    </source>
</evidence>
<keyword evidence="4" id="KW-1185">Reference proteome</keyword>
<protein>
    <recommendedName>
        <fullName evidence="5">C3H1-type domain-containing protein</fullName>
    </recommendedName>
</protein>
<keyword evidence="1" id="KW-0175">Coiled coil</keyword>
<dbReference type="RefSeq" id="XP_028866202.1">
    <property type="nucleotide sequence ID" value="XM_029010369.1"/>
</dbReference>
<proteinExistence type="predicted"/>
<evidence type="ECO:0000313" key="3">
    <source>
        <dbReference type="EMBL" id="GBE59959.1"/>
    </source>
</evidence>
<dbReference type="OrthoDB" id="10266508at2759"/>
<keyword evidence="2" id="KW-0812">Transmembrane</keyword>
<name>A0A2H6KAH9_9APIC</name>
<accession>A0A2H6KAH9</accession>
<dbReference type="GeneID" id="39873729"/>
<dbReference type="PANTHER" id="PTHR45615">
    <property type="entry name" value="MYOSIN HEAVY CHAIN, NON-MUSCLE"/>
    <property type="match status" value="1"/>
</dbReference>
<reference evidence="3 4" key="1">
    <citation type="journal article" date="2017" name="BMC Genomics">
        <title>Whole-genome assembly of Babesia ovata and comparative genomics between closely related pathogens.</title>
        <authorList>
            <person name="Yamagishi J."/>
            <person name="Asada M."/>
            <person name="Hakimi H."/>
            <person name="Tanaka T.Q."/>
            <person name="Sugimoto C."/>
            <person name="Kawazu S."/>
        </authorList>
    </citation>
    <scope>NUCLEOTIDE SEQUENCE [LARGE SCALE GENOMIC DNA]</scope>
    <source>
        <strain evidence="3 4">Miyake</strain>
    </source>
</reference>
<dbReference type="PANTHER" id="PTHR45615:SF80">
    <property type="entry name" value="GRIP DOMAIN-CONTAINING PROTEIN"/>
    <property type="match status" value="1"/>
</dbReference>
<evidence type="ECO:0000256" key="1">
    <source>
        <dbReference type="SAM" id="Coils"/>
    </source>
</evidence>
<sequence length="1950" mass="219043">MTGKTLDDIDARRISLGTLAGQLSGFIGGGDDVKNAILHGLHSNVNQLEKLLKTSCGDGKCDGHNNVYVLQKSLTEIKQKCITYDALQTQIAQKLAENKNSHDSDSDAVVLRQLKAKLPELEKEIFQQSSDLKTQITNVIDAVQKKISELQLKKNDVVEAQRQVNELKKRIDAAKNNEDLKKKLKDAEKELQKAKNNFPEKDAKSLDSHQASMKSLNSLQTLCQHCNEVNTVKHNNPHDLLDKLCSGLQTFLGYNSDSKGYDGSGIVYSDLDRLCDGVMSFLHGVLESVKEDESVITYNNYIKLTDNNYDLHNVLQLLTSSIGSGRVGLSVSVTKVKVWLGEYNEEVGNKTGAVTDGLSTLIGKLHDGSHGSVGDYYKEVAGRSGQELQEQLREWKETIGKIQHTVDTIDINVDKLDPNLRDKLRSEMNAIGGAVRMLNKSAWDKALERQLKAVDMYLNEERKGVEKTLHKWFNEIGKVINALRGIKKDKLDNIKAFLRDAQQFWGKFDNDYREIIQGYFNKISSAMTELDPNNTYAGALNDESKMKRDANKITEELKLVGDQLQGYVTNLQNWIEGAKGVRERAAGQCNEIIQRVEVKDNIYDTPVILKNSVDLYKAAFKLLEAYRDSYSGLDGLSKKITRALDGLEKVYKEKIEGVATKVHTDVEKALQQLTGLKDDVSGVIENAVRGQLIRELQQYLQSYNNPQRGASNSDGRMLGAAVSQAVYNVTAKFDSLFSSFNDKIKLNGTLYNEIEKVRKFEDWLEKPAGATTGGTKYTVKTDNITEYKNGGKGKKELLDDAIKKVKAEALTDFNGCVDNGNNGQVIEKKKELSGFFSTIITQLKDIANFVDKNKGNNKVGTQKDGVLDELNTLEKGLQTTPLGQSNNGLTQIKDAIDSIKQEEMSGKVGRIQKAIKAVMDIVAKLEKVPLDVKTFRENTETLMSRLKTEIKNRVDYIIYIVEKADEDLDTGINATHEILIEAQREGHKAVREAFDTVTSTIKISFADQKLADLSALHKLVERQAKKIKDIIDADITNGVKGFMGKMHEILPTLDAVEKQRTFTDFAQRLQWYLSPLLSYTAEQVKAPSKGKREKVESEGSKKVAEIQKAVEKLLLHLQKEKLYNFDYAFQQKLSALTDAVNSLSAEKFAGHQNPELLDALKKGMLGVTGELKHAYVNAYDGRKWIDYAGDENKLSKVLLTLMEGLRKDLFDLQNECKPDGKNRWHEKKICLTEEDKTKKQSPNPLGQWFKRRGFEVSDYGKQNGELRNHDECKGTQINEKYLSKNLNGASQIGFLTKWKGEMIAQKFQFSNQTAGEITLTDFVDILRDVFRKYYDVCQHIHIDSPKAPSNIYQMMCWLSGLRFNPMYEKLKSHFTKMLEDMKEESKLQKAELPVTYLDRKHNTINSHLNASHLNTSFGQVCLRSQLALVDILGHGHEGGRYACDFRTNLDKLNYPSNPSACLDMLIDILKRVLYQFRFLYSQCQNGTSRGGWADCSYGRYVGGSSWLCKAEQCANQDCDLRPNQNTHQSANQNGNQLVTQTCDQHPTCGVKSPLQSYLEDGLQGFLPHTITSPGCKLTCTVRDHFGKPCLTPMGFTDIATTASHINKGGHLKEALREFCGPESHLNKLRSMFDCLLRRPPQNLGEIFGFFQGYLTDWSGKGAAHKQTAFNAAVTGANFGQQYIELNPATLFVSGDHKIGKHENGDLFSIMNCNSDSKDTCGHYLDSLSFDVCNMYSSRNKSTYLSWIVYITETFYDLLKKLYEECCNNCTKAGTRCHNKRCAVKCPVKAAYESQKSSATDKQPPKIGNQQHKSDCTSIIKCPHSLPTLTKYGFSFWSAYKLSGDNGMGKKRSCKDFCNALEKVIGEGCALVELRTQIDNFIWKIREKFSYLLLALWSLSLLYLLHIAVVRLDVLRIRSHLRSPSSHRIAAQSLLAAARVKALANVKYFSP</sequence>
<keyword evidence="2" id="KW-0472">Membrane</keyword>
<dbReference type="Proteomes" id="UP000236319">
    <property type="component" value="Unassembled WGS sequence"/>
</dbReference>
<evidence type="ECO:0008006" key="5">
    <source>
        <dbReference type="Google" id="ProtNLM"/>
    </source>
</evidence>
<comment type="caution">
    <text evidence="3">The sequence shown here is derived from an EMBL/GenBank/DDBJ whole genome shotgun (WGS) entry which is preliminary data.</text>
</comment>
<evidence type="ECO:0000256" key="2">
    <source>
        <dbReference type="SAM" id="Phobius"/>
    </source>
</evidence>
<feature type="coiled-coil region" evidence="1">
    <location>
        <begin position="111"/>
        <end position="204"/>
    </location>
</feature>
<keyword evidence="2" id="KW-1133">Transmembrane helix</keyword>
<feature type="transmembrane region" description="Helical" evidence="2">
    <location>
        <begin position="1888"/>
        <end position="1911"/>
    </location>
</feature>
<dbReference type="VEuPathDB" id="PiroplasmaDB:BOVATA_014520"/>
<dbReference type="EMBL" id="BDSA01000002">
    <property type="protein sequence ID" value="GBE59959.1"/>
    <property type="molecule type" value="Genomic_DNA"/>
</dbReference>